<name>A0AAD4RDT3_9BILA</name>
<dbReference type="Proteomes" id="UP001201812">
    <property type="component" value="Unassembled WGS sequence"/>
</dbReference>
<evidence type="ECO:0000256" key="1">
    <source>
        <dbReference type="SAM" id="MobiDB-lite"/>
    </source>
</evidence>
<protein>
    <submittedName>
        <fullName evidence="2">Uncharacterized protein</fullName>
    </submittedName>
</protein>
<proteinExistence type="predicted"/>
<gene>
    <name evidence="2" type="ORF">DdX_01235</name>
</gene>
<comment type="caution">
    <text evidence="2">The sequence shown here is derived from an EMBL/GenBank/DDBJ whole genome shotgun (WGS) entry which is preliminary data.</text>
</comment>
<feature type="compositionally biased region" description="Low complexity" evidence="1">
    <location>
        <begin position="7"/>
        <end position="18"/>
    </location>
</feature>
<feature type="region of interest" description="Disordered" evidence="1">
    <location>
        <begin position="1"/>
        <end position="139"/>
    </location>
</feature>
<accession>A0AAD4RDT3</accession>
<organism evidence="2 3">
    <name type="scientific">Ditylenchus destructor</name>
    <dbReference type="NCBI Taxonomy" id="166010"/>
    <lineage>
        <taxon>Eukaryota</taxon>
        <taxon>Metazoa</taxon>
        <taxon>Ecdysozoa</taxon>
        <taxon>Nematoda</taxon>
        <taxon>Chromadorea</taxon>
        <taxon>Rhabditida</taxon>
        <taxon>Tylenchina</taxon>
        <taxon>Tylenchomorpha</taxon>
        <taxon>Sphaerularioidea</taxon>
        <taxon>Anguinidae</taxon>
        <taxon>Anguininae</taxon>
        <taxon>Ditylenchus</taxon>
    </lineage>
</organism>
<dbReference type="AlphaFoldDB" id="A0AAD4RDT3"/>
<sequence>MRRNRRTSNSFSTGSNGSARRQKPSMDEPASREASPRSASPESTHNSATGSGSCDSLHIPAQSATADDAERPSDADIASYENTAPSTVPMVPCQDTSHSTTPNATTMEDGNEARAEVQKQLSDEKTDEAGKNNPPEPLS</sequence>
<evidence type="ECO:0000313" key="2">
    <source>
        <dbReference type="EMBL" id="KAI1729020.1"/>
    </source>
</evidence>
<reference evidence="2" key="1">
    <citation type="submission" date="2022-01" db="EMBL/GenBank/DDBJ databases">
        <title>Genome Sequence Resource for Two Populations of Ditylenchus destructor, the Migratory Endoparasitic Phytonematode.</title>
        <authorList>
            <person name="Zhang H."/>
            <person name="Lin R."/>
            <person name="Xie B."/>
        </authorList>
    </citation>
    <scope>NUCLEOTIDE SEQUENCE</scope>
    <source>
        <strain evidence="2">BazhouSP</strain>
    </source>
</reference>
<feature type="compositionally biased region" description="Basic and acidic residues" evidence="1">
    <location>
        <begin position="111"/>
        <end position="130"/>
    </location>
</feature>
<feature type="compositionally biased region" description="Basic and acidic residues" evidence="1">
    <location>
        <begin position="24"/>
        <end position="35"/>
    </location>
</feature>
<feature type="compositionally biased region" description="Polar residues" evidence="1">
    <location>
        <begin position="44"/>
        <end position="54"/>
    </location>
</feature>
<feature type="compositionally biased region" description="Polar residues" evidence="1">
    <location>
        <begin position="94"/>
        <end position="108"/>
    </location>
</feature>
<dbReference type="EMBL" id="JAKKPZ010000001">
    <property type="protein sequence ID" value="KAI1729020.1"/>
    <property type="molecule type" value="Genomic_DNA"/>
</dbReference>
<evidence type="ECO:0000313" key="3">
    <source>
        <dbReference type="Proteomes" id="UP001201812"/>
    </source>
</evidence>
<keyword evidence="3" id="KW-1185">Reference proteome</keyword>